<protein>
    <submittedName>
        <fullName evidence="1">Uncharacterized protein</fullName>
    </submittedName>
</protein>
<dbReference type="EMBL" id="HBGQ01096702">
    <property type="protein sequence ID" value="CAD9535292.1"/>
    <property type="molecule type" value="Transcribed_RNA"/>
</dbReference>
<dbReference type="AlphaFoldDB" id="A0A7S2J2Y7"/>
<sequence length="99" mass="10692">MATCIGESMLLNSPAPSKLRRCLRAPQGRGLLLGEPLCTILAGLPPDADQLLERRGLLVLQRTWNIVHQAIPRDVHRKSYAKAVLRGLQSKPGTSAAGT</sequence>
<proteinExistence type="predicted"/>
<gene>
    <name evidence="1" type="ORF">AAND1436_LOCUS46184</name>
</gene>
<organism evidence="1">
    <name type="scientific">Alexandrium andersonii</name>
    <dbReference type="NCBI Taxonomy" id="327968"/>
    <lineage>
        <taxon>Eukaryota</taxon>
        <taxon>Sar</taxon>
        <taxon>Alveolata</taxon>
        <taxon>Dinophyceae</taxon>
        <taxon>Gonyaulacales</taxon>
        <taxon>Pyrocystaceae</taxon>
        <taxon>Alexandrium</taxon>
    </lineage>
</organism>
<name>A0A7S2J2Y7_9DINO</name>
<reference evidence="1" key="1">
    <citation type="submission" date="2021-01" db="EMBL/GenBank/DDBJ databases">
        <authorList>
            <person name="Corre E."/>
            <person name="Pelletier E."/>
            <person name="Niang G."/>
            <person name="Scheremetjew M."/>
            <person name="Finn R."/>
            <person name="Kale V."/>
            <person name="Holt S."/>
            <person name="Cochrane G."/>
            <person name="Meng A."/>
            <person name="Brown T."/>
            <person name="Cohen L."/>
        </authorList>
    </citation>
    <scope>NUCLEOTIDE SEQUENCE</scope>
    <source>
        <strain evidence="1">CCMP2222</strain>
    </source>
</reference>
<evidence type="ECO:0000313" key="1">
    <source>
        <dbReference type="EMBL" id="CAD9535292.1"/>
    </source>
</evidence>
<accession>A0A7S2J2Y7</accession>